<dbReference type="EMBL" id="CATOUU010001177">
    <property type="protein sequence ID" value="CAI9977189.1"/>
    <property type="molecule type" value="Genomic_DNA"/>
</dbReference>
<feature type="region of interest" description="Disordered" evidence="1">
    <location>
        <begin position="90"/>
        <end position="134"/>
    </location>
</feature>
<feature type="compositionally biased region" description="Polar residues" evidence="1">
    <location>
        <begin position="91"/>
        <end position="103"/>
    </location>
</feature>
<dbReference type="SUPFAM" id="SSF46934">
    <property type="entry name" value="UBA-like"/>
    <property type="match status" value="1"/>
</dbReference>
<dbReference type="Proteomes" id="UP001642409">
    <property type="component" value="Unassembled WGS sequence"/>
</dbReference>
<dbReference type="InterPro" id="IPR009060">
    <property type="entry name" value="UBA-like_sf"/>
</dbReference>
<sequence length="406" mass="48007">MFQKIANYFKNRKEQSKQEKVNSFIEFTNQSVEQSQHYLEQTKYDVQQALEIFFTTQEKQQEQNLNTEIQNIEHEKEHSAEPPINIPIISKESQITSENNNYSPKKDQIEEKDEENNQNESESTENNQTEEVPKTNYKFIQNQNFKPKFTTKQFEPVVSPFQSNAQTVPLFQNANQNFNAQIPNQQTNQFVQSPQIKFNVQFPVQPNLFQPQHNQNQKQLYPQFINNLNNNNVQAHNCVKVQAQNQNTYQPPINQQTSFQQLNTNQVPNNYSGQYIQRQSSVPNQSSNPLQNTQFQQINVNSQYQQNNNQQWSQQFLNNNQSNQIHSTQTIKRQITVFISNLDLKSYNLQVFQYLQQQLQQIQQINLQINNQGDIYMIFSNDYITQVLNIMNQIKIENQMIKYSIQ</sequence>
<dbReference type="CDD" id="cd14273">
    <property type="entry name" value="UBA_TAP-C_like"/>
    <property type="match status" value="1"/>
</dbReference>
<proteinExistence type="predicted"/>
<evidence type="ECO:0000313" key="2">
    <source>
        <dbReference type="EMBL" id="CAI9977189.1"/>
    </source>
</evidence>
<organism evidence="2">
    <name type="scientific">Hexamita inflata</name>
    <dbReference type="NCBI Taxonomy" id="28002"/>
    <lineage>
        <taxon>Eukaryota</taxon>
        <taxon>Metamonada</taxon>
        <taxon>Diplomonadida</taxon>
        <taxon>Hexamitidae</taxon>
        <taxon>Hexamitinae</taxon>
        <taxon>Hexamita</taxon>
    </lineage>
</organism>
<dbReference type="Gene3D" id="1.10.8.10">
    <property type="entry name" value="DNA helicase RuvA subunit, C-terminal domain"/>
    <property type="match status" value="1"/>
</dbReference>
<evidence type="ECO:0000313" key="3">
    <source>
        <dbReference type="EMBL" id="CAL5988230.1"/>
    </source>
</evidence>
<dbReference type="Pfam" id="PF14555">
    <property type="entry name" value="UBA_4"/>
    <property type="match status" value="1"/>
</dbReference>
<feature type="compositionally biased region" description="Low complexity" evidence="1">
    <location>
        <begin position="118"/>
        <end position="130"/>
    </location>
</feature>
<keyword evidence="4" id="KW-1185">Reference proteome</keyword>
<dbReference type="AlphaFoldDB" id="A0AA86REX5"/>
<evidence type="ECO:0000256" key="1">
    <source>
        <dbReference type="SAM" id="MobiDB-lite"/>
    </source>
</evidence>
<evidence type="ECO:0000313" key="4">
    <source>
        <dbReference type="Proteomes" id="UP001642409"/>
    </source>
</evidence>
<gene>
    <name evidence="3" type="ORF">HINF_LOCUS10271</name>
    <name evidence="2" type="ORF">HINF_LOCUS64834</name>
</gene>
<protein>
    <submittedName>
        <fullName evidence="2">UBA-like superfamily</fullName>
    </submittedName>
    <submittedName>
        <fullName evidence="3">UBA-like_superfamily</fullName>
    </submittedName>
</protein>
<dbReference type="EMBL" id="CAXDID020000022">
    <property type="protein sequence ID" value="CAL5988230.1"/>
    <property type="molecule type" value="Genomic_DNA"/>
</dbReference>
<accession>A0AA86REX5</accession>
<reference evidence="2" key="1">
    <citation type="submission" date="2023-06" db="EMBL/GenBank/DDBJ databases">
        <authorList>
            <person name="Kurt Z."/>
        </authorList>
    </citation>
    <scope>NUCLEOTIDE SEQUENCE</scope>
</reference>
<name>A0AA86REX5_9EUKA</name>
<reference evidence="3 4" key="2">
    <citation type="submission" date="2024-07" db="EMBL/GenBank/DDBJ databases">
        <authorList>
            <person name="Akdeniz Z."/>
        </authorList>
    </citation>
    <scope>NUCLEOTIDE SEQUENCE [LARGE SCALE GENOMIC DNA]</scope>
</reference>
<comment type="caution">
    <text evidence="2">The sequence shown here is derived from an EMBL/GenBank/DDBJ whole genome shotgun (WGS) entry which is preliminary data.</text>
</comment>